<feature type="domain" description="RapA2 cadherin-like" evidence="2">
    <location>
        <begin position="400"/>
        <end position="473"/>
    </location>
</feature>
<evidence type="ECO:0000259" key="2">
    <source>
        <dbReference type="Pfam" id="PF17803"/>
    </source>
</evidence>
<dbReference type="InterPro" id="IPR040853">
    <property type="entry name" value="RapA2_cadherin-like"/>
</dbReference>
<dbReference type="Pfam" id="PF17803">
    <property type="entry name" value="Cadherin_4"/>
    <property type="match status" value="1"/>
</dbReference>
<sequence length="1190" mass="129316">MHYLKDKRKKLKGLLTLLLGLSILNVSAQIYGPEIIVNGDFGTISSVGKNGDNQKGSHIYPKVSTSLIGTYYQPATKLWYNNSLQTINANPTVTIGIPLTSSQTSYTWGLSETYRGNNNSNSYYLPRSSNNKSSGELVSHAPTDGYYVIATTTKGMLNLPVVNSNNWAVTMYDRYETNTASPTNYFMVVNADMDPSKIFYQQKVPVVSGQVYRMSVDLARLNNLSEIAPSVAFVIESSQSVLTTATPKRTIDLTTVATWGTTYFDYIAPCNVGSESAVYVAFRNNVKGGGGNDLVLDNLSMKAIIPQIKADITSTDTSCKAEFTLSGSVVGSFTTGYLYKWQKKVNSVFVDISGQTKGTFTTTEPGDYRLAIYTSATSACPMYSNVITLVKRGTCIDTPRPVAVDDYYAIRADQELTANILTNDSPSVQGAALTVVSFTVNGTKYPSGSSAQIFKDGVLAGVVSISQTGSLVFKSVPGLSLPQQMPDITYIISESNAGEDQAIVRITVTSPPSVKAAIADATCTQCPVHITISGSDLLPGPAYSVYLGDVKKATFDEAYHAMFTESLSGELVYSIMDGVGTVMRTVTVTVHPSSATWKAVAVNDSWSDPANWQTTTGGGYPIWCTDVTLPSVSNIYPTLVDADACRDIVFKSGAAVGQVQRLLYRKAFVELLLNRNRWYMLAAPLRYMYSADYHGDMTWTDAMSPKIFMMYFDVKTNLNPDGRRGYSVGNFSIPFADLEEEVDAGKGFALWVNGKEPGYDYADANFPAGTPYRFPRLLPNGSDVSYSYHDASTGEWLYPSESLARGVQTAVPDSLVWVANYANLSADQKDNRYRFAFEESYSNGSITVPVIPGATNIIGNPFMSYLDFNKFLADNADKVYGYYRIWDGVKFYSYILGGVSEAWGGLSGLTTDTSTSVTGQFVSPMQSFFIETKPGAESVSFKPANISTGGVSSSTALRATSEGMSNVINLTLDFAGVSSRSIVALHQSASLNYKVGEDIKKLFAPGDQTPEIYTFSDDEVASDINVIGSTAETQTVSVGVRTAKTGSGTIKISGIETVDAYTEVVLEDRQLKKEYDLRKVSSVSFEKTVSGNLEDRFFLRLSKKPVSGISDEHLAAGGVFSVRKAPGKVEIESSGQMIRSVRVYNVSGQLIKYLPEVNNTYAEFDTYQFKGAYLITVTTADGENTFKVTI</sequence>
<dbReference type="EMBL" id="FQUC01000008">
    <property type="protein sequence ID" value="SHF62048.1"/>
    <property type="molecule type" value="Genomic_DNA"/>
</dbReference>
<keyword evidence="1" id="KW-0732">Signal</keyword>
<name>A0A1M5D4Y2_9BACT</name>
<protein>
    <submittedName>
        <fullName evidence="3">Por secretion system C-terminal sorting domain-containing protein</fullName>
    </submittedName>
</protein>
<reference evidence="4" key="1">
    <citation type="submission" date="2016-11" db="EMBL/GenBank/DDBJ databases">
        <authorList>
            <person name="Varghese N."/>
            <person name="Submissions S."/>
        </authorList>
    </citation>
    <scope>NUCLEOTIDE SEQUENCE [LARGE SCALE GENOMIC DNA]</scope>
    <source>
        <strain evidence="4">DSM 27370</strain>
    </source>
</reference>
<dbReference type="AlphaFoldDB" id="A0A1M5D4Y2"/>
<evidence type="ECO:0000256" key="1">
    <source>
        <dbReference type="SAM" id="SignalP"/>
    </source>
</evidence>
<dbReference type="STRING" id="1346286.SAMN05444362_10878"/>
<dbReference type="OrthoDB" id="993253at2"/>
<dbReference type="RefSeq" id="WP_062178160.1">
    <property type="nucleotide sequence ID" value="NZ_BBXL01000004.1"/>
</dbReference>
<evidence type="ECO:0000313" key="4">
    <source>
        <dbReference type="Proteomes" id="UP000184480"/>
    </source>
</evidence>
<dbReference type="InterPro" id="IPR026444">
    <property type="entry name" value="Secre_tail"/>
</dbReference>
<evidence type="ECO:0000313" key="3">
    <source>
        <dbReference type="EMBL" id="SHF62048.1"/>
    </source>
</evidence>
<gene>
    <name evidence="3" type="ORF">SAMN05444362_10878</name>
</gene>
<feature type="signal peptide" evidence="1">
    <location>
        <begin position="1"/>
        <end position="28"/>
    </location>
</feature>
<keyword evidence="4" id="KW-1185">Reference proteome</keyword>
<proteinExistence type="predicted"/>
<accession>A0A1M5D4Y2</accession>
<dbReference type="Proteomes" id="UP000184480">
    <property type="component" value="Unassembled WGS sequence"/>
</dbReference>
<organism evidence="3 4">
    <name type="scientific">Dysgonomonas macrotermitis</name>
    <dbReference type="NCBI Taxonomy" id="1346286"/>
    <lineage>
        <taxon>Bacteria</taxon>
        <taxon>Pseudomonadati</taxon>
        <taxon>Bacteroidota</taxon>
        <taxon>Bacteroidia</taxon>
        <taxon>Bacteroidales</taxon>
        <taxon>Dysgonomonadaceae</taxon>
        <taxon>Dysgonomonas</taxon>
    </lineage>
</organism>
<feature type="chain" id="PRO_5009909451" evidence="1">
    <location>
        <begin position="29"/>
        <end position="1190"/>
    </location>
</feature>
<dbReference type="NCBIfam" id="TIGR04183">
    <property type="entry name" value="Por_Secre_tail"/>
    <property type="match status" value="1"/>
</dbReference>